<comment type="caution">
    <text evidence="2">The sequence shown here is derived from an EMBL/GenBank/DDBJ whole genome shotgun (WGS) entry which is preliminary data.</text>
</comment>
<keyword evidence="3" id="KW-1185">Reference proteome</keyword>
<dbReference type="InterPro" id="IPR032710">
    <property type="entry name" value="NTF2-like_dom_sf"/>
</dbReference>
<organism evidence="2 3">
    <name type="scientific">Thermanaerothrix daxensis</name>
    <dbReference type="NCBI Taxonomy" id="869279"/>
    <lineage>
        <taxon>Bacteria</taxon>
        <taxon>Bacillati</taxon>
        <taxon>Chloroflexota</taxon>
        <taxon>Anaerolineae</taxon>
        <taxon>Anaerolineales</taxon>
        <taxon>Anaerolineaceae</taxon>
        <taxon>Thermanaerothrix</taxon>
    </lineage>
</organism>
<dbReference type="STRING" id="869279.SE15_00365"/>
<evidence type="ECO:0000259" key="1">
    <source>
        <dbReference type="Pfam" id="PF12680"/>
    </source>
</evidence>
<name>A0A0P6YM33_9CHLR</name>
<dbReference type="Gene3D" id="3.10.450.50">
    <property type="match status" value="1"/>
</dbReference>
<reference evidence="2 3" key="1">
    <citation type="submission" date="2015-07" db="EMBL/GenBank/DDBJ databases">
        <title>Whole genome sequence of Thermanaerothrix daxensis DSM 23592.</title>
        <authorList>
            <person name="Hemp J."/>
            <person name="Ward L.M."/>
            <person name="Pace L.A."/>
            <person name="Fischer W.W."/>
        </authorList>
    </citation>
    <scope>NUCLEOTIDE SEQUENCE [LARGE SCALE GENOMIC DNA]</scope>
    <source>
        <strain evidence="2 3">GNS-1</strain>
    </source>
</reference>
<dbReference type="Proteomes" id="UP000050544">
    <property type="component" value="Unassembled WGS sequence"/>
</dbReference>
<accession>A0A0P6YM33</accession>
<sequence length="124" mass="14266">MRMARVEAATRLVLAFNEAFNRHDVDAMMALMSEDVVFENTSPAPDGSVYHGKEAVTRFWEEFFRQSPQAHIEIEEIFGMGFRCVMRWRYTWVDASGAAGHVRGVDIFRIKEGRICEKLSYVKG</sequence>
<dbReference type="RefSeq" id="WP_054520134.1">
    <property type="nucleotide sequence ID" value="NZ_LGKO01000002.1"/>
</dbReference>
<gene>
    <name evidence="2" type="ORF">SE15_00365</name>
</gene>
<proteinExistence type="predicted"/>
<dbReference type="InterPro" id="IPR009959">
    <property type="entry name" value="Cyclase_SnoaL-like"/>
</dbReference>
<dbReference type="PANTHER" id="PTHR38436">
    <property type="entry name" value="POLYKETIDE CYCLASE SNOAL-LIKE DOMAIN"/>
    <property type="match status" value="1"/>
</dbReference>
<dbReference type="GO" id="GO:0030638">
    <property type="term" value="P:polyketide metabolic process"/>
    <property type="evidence" value="ECO:0007669"/>
    <property type="project" value="InterPro"/>
</dbReference>
<dbReference type="Pfam" id="PF12680">
    <property type="entry name" value="SnoaL_2"/>
    <property type="match status" value="1"/>
</dbReference>
<dbReference type="SUPFAM" id="SSF54427">
    <property type="entry name" value="NTF2-like"/>
    <property type="match status" value="1"/>
</dbReference>
<protein>
    <recommendedName>
        <fullName evidence="1">SnoaL-like domain-containing protein</fullName>
    </recommendedName>
</protein>
<evidence type="ECO:0000313" key="2">
    <source>
        <dbReference type="EMBL" id="KPL83760.1"/>
    </source>
</evidence>
<dbReference type="AlphaFoldDB" id="A0A0P6YM33"/>
<evidence type="ECO:0000313" key="3">
    <source>
        <dbReference type="Proteomes" id="UP000050544"/>
    </source>
</evidence>
<dbReference type="InterPro" id="IPR037401">
    <property type="entry name" value="SnoaL-like"/>
</dbReference>
<dbReference type="EMBL" id="LGKO01000002">
    <property type="protein sequence ID" value="KPL83760.1"/>
    <property type="molecule type" value="Genomic_DNA"/>
</dbReference>
<dbReference type="PANTHER" id="PTHR38436:SF1">
    <property type="entry name" value="ESTER CYCLASE"/>
    <property type="match status" value="1"/>
</dbReference>
<feature type="domain" description="SnoaL-like" evidence="1">
    <location>
        <begin position="13"/>
        <end position="117"/>
    </location>
</feature>